<dbReference type="InterPro" id="IPR050682">
    <property type="entry name" value="ModA/WtpA"/>
</dbReference>
<dbReference type="Proteomes" id="UP000660885">
    <property type="component" value="Unassembled WGS sequence"/>
</dbReference>
<dbReference type="Gene3D" id="3.40.190.10">
    <property type="entry name" value="Periplasmic binding protein-like II"/>
    <property type="match status" value="2"/>
</dbReference>
<dbReference type="Pfam" id="PF13531">
    <property type="entry name" value="SBP_bac_11"/>
    <property type="match status" value="1"/>
</dbReference>
<evidence type="ECO:0000313" key="1">
    <source>
        <dbReference type="EMBL" id="MBL6078447.1"/>
    </source>
</evidence>
<dbReference type="SUPFAM" id="SSF53850">
    <property type="entry name" value="Periplasmic binding protein-like II"/>
    <property type="match status" value="1"/>
</dbReference>
<evidence type="ECO:0000313" key="2">
    <source>
        <dbReference type="Proteomes" id="UP000660885"/>
    </source>
</evidence>
<dbReference type="PANTHER" id="PTHR30632:SF11">
    <property type="entry name" value="BLR4797 PROTEIN"/>
    <property type="match status" value="1"/>
</dbReference>
<proteinExistence type="predicted"/>
<comment type="caution">
    <text evidence="1">The sequence shown here is derived from an EMBL/GenBank/DDBJ whole genome shotgun (WGS) entry which is preliminary data.</text>
</comment>
<accession>A0ABS1U186</accession>
<name>A0ABS1U186_9PROT</name>
<sequence length="228" mass="23303">MQEQPRAPLRLYSTLAVMGLLQEMLPGLEAALGRPVAAAFAPTAALLRRIEAGEAADLAILTAEAVEALAAEGRLLPGSRRDLCISLIGVAVRAGAPRPDIATPEACRAALLGAGSIAYSRAGASGIFFAGLIERLGIAEAVNAKATVIPQGLTAELAARGEAEIAIQQVSELMAVPGVDIVGPLPEALNTRAVFSAGLFTAEAGSLLEAIVRAMTPDRLRAKGLLPA</sequence>
<reference evidence="1 2" key="1">
    <citation type="submission" date="2021-01" db="EMBL/GenBank/DDBJ databases">
        <title>Belnapia mucosa sp. nov. and Belnapia arida sp. nov., isolated from the Tabernas Desert (Almeria, Spain).</title>
        <authorList>
            <person name="Molina-Menor E."/>
            <person name="Vidal-Verdu A."/>
            <person name="Calonge A."/>
            <person name="Satari L."/>
            <person name="Pereto J."/>
            <person name="Porcar M."/>
        </authorList>
    </citation>
    <scope>NUCLEOTIDE SEQUENCE [LARGE SCALE GENOMIC DNA]</scope>
    <source>
        <strain evidence="1 2">T18</strain>
    </source>
</reference>
<protein>
    <submittedName>
        <fullName evidence="1">Substrate-binding domain-containing protein</fullName>
    </submittedName>
</protein>
<organism evidence="1 2">
    <name type="scientific">Belnapia arida</name>
    <dbReference type="NCBI Taxonomy" id="2804533"/>
    <lineage>
        <taxon>Bacteria</taxon>
        <taxon>Pseudomonadati</taxon>
        <taxon>Pseudomonadota</taxon>
        <taxon>Alphaproteobacteria</taxon>
        <taxon>Acetobacterales</taxon>
        <taxon>Roseomonadaceae</taxon>
        <taxon>Belnapia</taxon>
    </lineage>
</organism>
<keyword evidence="2" id="KW-1185">Reference proteome</keyword>
<gene>
    <name evidence="1" type="ORF">JMJ56_10555</name>
</gene>
<dbReference type="RefSeq" id="WP_202831586.1">
    <property type="nucleotide sequence ID" value="NZ_JAETWB010000003.1"/>
</dbReference>
<dbReference type="EMBL" id="JAETWB010000003">
    <property type="protein sequence ID" value="MBL6078447.1"/>
    <property type="molecule type" value="Genomic_DNA"/>
</dbReference>
<dbReference type="PANTHER" id="PTHR30632">
    <property type="entry name" value="MOLYBDATE-BINDING PERIPLASMIC PROTEIN"/>
    <property type="match status" value="1"/>
</dbReference>